<reference evidence="2" key="1">
    <citation type="submission" date="2018-03" db="EMBL/GenBank/DDBJ databases">
        <authorList>
            <person name="Sun L."/>
            <person name="Liu H."/>
            <person name="Chen W."/>
            <person name="Huang K."/>
            <person name="Liu W."/>
            <person name="Gao X."/>
        </authorList>
    </citation>
    <scope>NUCLEOTIDE SEQUENCE [LARGE SCALE GENOMIC DNA]</scope>
    <source>
        <strain evidence="2">SH9</strain>
    </source>
</reference>
<protein>
    <submittedName>
        <fullName evidence="1">Uncharacterized protein</fullName>
    </submittedName>
</protein>
<evidence type="ECO:0000313" key="2">
    <source>
        <dbReference type="Proteomes" id="UP000239772"/>
    </source>
</evidence>
<dbReference type="EMBL" id="PVZS01000005">
    <property type="protein sequence ID" value="PSC05978.1"/>
    <property type="molecule type" value="Genomic_DNA"/>
</dbReference>
<gene>
    <name evidence="1" type="ORF">SLNSH_06275</name>
</gene>
<dbReference type="Proteomes" id="UP000239772">
    <property type="component" value="Unassembled WGS sequence"/>
</dbReference>
<proteinExistence type="predicted"/>
<comment type="caution">
    <text evidence="1">The sequence shown here is derived from an EMBL/GenBank/DDBJ whole genome shotgun (WGS) entry which is preliminary data.</text>
</comment>
<sequence length="143" mass="15174">MRALFGTNSDDFAQAQLDALFKTLSTGLGRPPTEAEMNSAIALVAGVEPQNEVEGALATQMAVVHAVSLRLAGRLMSTDPLHADFASAGNIAAKFFRAFGRQVEALVRLRRPTAQLIRVERLNINEGANAIVGTVTTRKGVAS</sequence>
<keyword evidence="2" id="KW-1185">Reference proteome</keyword>
<evidence type="ECO:0000313" key="1">
    <source>
        <dbReference type="EMBL" id="PSC05978.1"/>
    </source>
</evidence>
<accession>A0A2T1HWM5</accession>
<name>A0A2T1HWM5_9HYPH</name>
<organism evidence="1 2">
    <name type="scientific">Alsobacter soli</name>
    <dbReference type="NCBI Taxonomy" id="2109933"/>
    <lineage>
        <taxon>Bacteria</taxon>
        <taxon>Pseudomonadati</taxon>
        <taxon>Pseudomonadota</taxon>
        <taxon>Alphaproteobacteria</taxon>
        <taxon>Hyphomicrobiales</taxon>
        <taxon>Alsobacteraceae</taxon>
        <taxon>Alsobacter</taxon>
    </lineage>
</organism>
<dbReference type="AlphaFoldDB" id="A0A2T1HWM5"/>